<accession>A0A317CCH6</accession>
<keyword evidence="1" id="KW-0645">Protease</keyword>
<keyword evidence="1" id="KW-0031">Aminopeptidase</keyword>
<gene>
    <name evidence="1" type="ORF">DKT75_09720</name>
</gene>
<dbReference type="Proteomes" id="UP000245506">
    <property type="component" value="Unassembled WGS sequence"/>
</dbReference>
<dbReference type="AlphaFoldDB" id="A0A317CCH6"/>
<evidence type="ECO:0000313" key="2">
    <source>
        <dbReference type="Proteomes" id="UP000245506"/>
    </source>
</evidence>
<dbReference type="RefSeq" id="WP_109823230.1">
    <property type="nucleotide sequence ID" value="NZ_QGKL01000029.1"/>
</dbReference>
<keyword evidence="1" id="KW-0378">Hydrolase</keyword>
<dbReference type="InterPro" id="IPR014553">
    <property type="entry name" value="Aminopept"/>
</dbReference>
<protein>
    <submittedName>
        <fullName evidence="1">Aminopeptidase</fullName>
    </submittedName>
</protein>
<dbReference type="EMBL" id="QGKL01000029">
    <property type="protein sequence ID" value="PWQ96258.1"/>
    <property type="molecule type" value="Genomic_DNA"/>
</dbReference>
<dbReference type="OrthoDB" id="357991at2"/>
<sequence>MSKRLVKFIVGGGALLILLGLSACESVQFYSQAAIGHSKIMLGRTPITTVIEDPTTKPELARRLAIIQRARVFAVSELKLPDNGSYRQYVDLKRPAVVWNVVVTEAYSTKPMQHCFPVAGCVSYRGFFDKADAQAFADQLKSKGHDVVLSGASAYSTLGWFSDPVVSSMLNRSDLDLAGLIFHELAHQQVYQAGDTAFNESFATAVEFMGIESWAKTQASDSEALISKYQQTKQRNKAVVTLILKHRQLLAEAYKRTNTTDKDALAKVKKDGFDALRADYKLLRQQGGGSDGYDRWIAKPLNNASLVLFGDYHGWVSAFETLFERSGSDWLRFYEAVEALSKLSKEARTQQLKALRL</sequence>
<dbReference type="Pfam" id="PF10023">
    <property type="entry name" value="Aminopep"/>
    <property type="match status" value="1"/>
</dbReference>
<dbReference type="PIRSF" id="PIRSF029285">
    <property type="entry name" value="Aminopept"/>
    <property type="match status" value="1"/>
</dbReference>
<comment type="caution">
    <text evidence="1">The sequence shown here is derived from an EMBL/GenBank/DDBJ whole genome shotgun (WGS) entry which is preliminary data.</text>
</comment>
<name>A0A317CCH6_9GAMM</name>
<keyword evidence="2" id="KW-1185">Reference proteome</keyword>
<dbReference type="PROSITE" id="PS51257">
    <property type="entry name" value="PROKAR_LIPOPROTEIN"/>
    <property type="match status" value="1"/>
</dbReference>
<proteinExistence type="predicted"/>
<reference evidence="1 2" key="1">
    <citation type="submission" date="2018-05" db="EMBL/GenBank/DDBJ databases">
        <title>Leucothrix arctica sp. nov., isolated from Arctic seawater.</title>
        <authorList>
            <person name="Choi A."/>
            <person name="Baek K."/>
        </authorList>
    </citation>
    <scope>NUCLEOTIDE SEQUENCE [LARGE SCALE GENOMIC DNA]</scope>
    <source>
        <strain evidence="1 2">IMCC9719</strain>
    </source>
</reference>
<evidence type="ECO:0000313" key="1">
    <source>
        <dbReference type="EMBL" id="PWQ96258.1"/>
    </source>
</evidence>
<dbReference type="GO" id="GO:0004177">
    <property type="term" value="F:aminopeptidase activity"/>
    <property type="evidence" value="ECO:0007669"/>
    <property type="project" value="UniProtKB-KW"/>
</dbReference>
<organism evidence="1 2">
    <name type="scientific">Leucothrix arctica</name>
    <dbReference type="NCBI Taxonomy" id="1481894"/>
    <lineage>
        <taxon>Bacteria</taxon>
        <taxon>Pseudomonadati</taxon>
        <taxon>Pseudomonadota</taxon>
        <taxon>Gammaproteobacteria</taxon>
        <taxon>Thiotrichales</taxon>
        <taxon>Thiotrichaceae</taxon>
        <taxon>Leucothrix</taxon>
    </lineage>
</organism>